<evidence type="ECO:0000259" key="3">
    <source>
        <dbReference type="SMART" id="SM01007"/>
    </source>
</evidence>
<protein>
    <submittedName>
        <fullName evidence="4">Class II aldolase/adducin family protein</fullName>
    </submittedName>
</protein>
<dbReference type="PANTHER" id="PTHR22789:SF0">
    <property type="entry name" value="3-OXO-TETRONATE 4-PHOSPHATE DECARBOXYLASE-RELATED"/>
    <property type="match status" value="1"/>
</dbReference>
<dbReference type="PANTHER" id="PTHR22789">
    <property type="entry name" value="FUCULOSE PHOSPHATE ALDOLASE"/>
    <property type="match status" value="1"/>
</dbReference>
<dbReference type="GO" id="GO:0005829">
    <property type="term" value="C:cytosol"/>
    <property type="evidence" value="ECO:0007669"/>
    <property type="project" value="TreeGrafter"/>
</dbReference>
<dbReference type="GO" id="GO:0019323">
    <property type="term" value="P:pentose catabolic process"/>
    <property type="evidence" value="ECO:0007669"/>
    <property type="project" value="TreeGrafter"/>
</dbReference>
<evidence type="ECO:0000313" key="5">
    <source>
        <dbReference type="Proteomes" id="UP000501253"/>
    </source>
</evidence>
<proteinExistence type="predicted"/>
<dbReference type="KEGG" id="tmai:FVE67_05990"/>
<dbReference type="Pfam" id="PF00596">
    <property type="entry name" value="Aldolase_II"/>
    <property type="match status" value="1"/>
</dbReference>
<gene>
    <name evidence="4" type="ORF">FVE67_05990</name>
</gene>
<feature type="domain" description="Class II aldolase/adducin N-terminal" evidence="3">
    <location>
        <begin position="3"/>
        <end position="176"/>
    </location>
</feature>
<dbReference type="AlphaFoldDB" id="A0A6H1WT82"/>
<accession>A0A6H1WT82</accession>
<keyword evidence="5" id="KW-1185">Reference proteome</keyword>
<dbReference type="EMBL" id="CP042909">
    <property type="protein sequence ID" value="QJA06381.1"/>
    <property type="molecule type" value="Genomic_DNA"/>
</dbReference>
<evidence type="ECO:0000256" key="2">
    <source>
        <dbReference type="ARBA" id="ARBA00023239"/>
    </source>
</evidence>
<keyword evidence="2" id="KW-0456">Lyase</keyword>
<dbReference type="RefSeq" id="WP_168719731.1">
    <property type="nucleotide sequence ID" value="NZ_CP042909.1"/>
</dbReference>
<dbReference type="GO" id="GO:0016832">
    <property type="term" value="F:aldehyde-lyase activity"/>
    <property type="evidence" value="ECO:0007669"/>
    <property type="project" value="TreeGrafter"/>
</dbReference>
<name>A0A6H1WT82_9BACT</name>
<keyword evidence="1" id="KW-0479">Metal-binding</keyword>
<dbReference type="InterPro" id="IPR036409">
    <property type="entry name" value="Aldolase_II/adducin_N_sf"/>
</dbReference>
<evidence type="ECO:0000313" key="4">
    <source>
        <dbReference type="EMBL" id="QJA06381.1"/>
    </source>
</evidence>
<dbReference type="InterPro" id="IPR050197">
    <property type="entry name" value="Aldolase_class_II_sugar_metab"/>
</dbReference>
<dbReference type="SUPFAM" id="SSF53639">
    <property type="entry name" value="AraD/HMP-PK domain-like"/>
    <property type="match status" value="1"/>
</dbReference>
<organism evidence="4 5">
    <name type="scientific">Thermosulfurimonas marina</name>
    <dbReference type="NCBI Taxonomy" id="2047767"/>
    <lineage>
        <taxon>Bacteria</taxon>
        <taxon>Pseudomonadati</taxon>
        <taxon>Thermodesulfobacteriota</taxon>
        <taxon>Thermodesulfobacteria</taxon>
        <taxon>Thermodesulfobacteriales</taxon>
        <taxon>Thermodesulfobacteriaceae</taxon>
        <taxon>Thermosulfurimonas</taxon>
    </lineage>
</organism>
<dbReference type="Proteomes" id="UP000501253">
    <property type="component" value="Chromosome"/>
</dbReference>
<dbReference type="Gene3D" id="3.40.225.10">
    <property type="entry name" value="Class II aldolase/adducin N-terminal domain"/>
    <property type="match status" value="1"/>
</dbReference>
<dbReference type="InterPro" id="IPR001303">
    <property type="entry name" value="Aldolase_II/adducin_N"/>
</dbReference>
<evidence type="ECO:0000256" key="1">
    <source>
        <dbReference type="ARBA" id="ARBA00022723"/>
    </source>
</evidence>
<dbReference type="SMART" id="SM01007">
    <property type="entry name" value="Aldolase_II"/>
    <property type="match status" value="1"/>
</dbReference>
<dbReference type="GO" id="GO:0046872">
    <property type="term" value="F:metal ion binding"/>
    <property type="evidence" value="ECO:0007669"/>
    <property type="project" value="UniProtKB-KW"/>
</dbReference>
<sequence length="193" mass="20894">MRRALARATRYLAREGLLAGPEGNLSVRLKDRILVTPSGGLKARLRPEEVAEVDLSGKILSGHPTSELPLHLALYRAHPGIGAVVHTHPPYTLALLLSGFDFSRHYLYEGKLLLGKISRVPAWPPGSEELARAVAEALKDSRVAVLERHGAVTVGAHLLEALNLTLVLEKVSRVIYLALALGKLPPPLEDPLT</sequence>
<reference evidence="4 5" key="1">
    <citation type="submission" date="2019-08" db="EMBL/GenBank/DDBJ databases">
        <title>Complete genome sequence of Thermosulfurimonas marina SU872T, an anaerobic thermophilic chemolithoautotrophic bacterium isolated from a shallow marine hydrothermal vent.</title>
        <authorList>
            <person name="Allioux M."/>
            <person name="Jebbar M."/>
            <person name="Slobodkina G."/>
            <person name="Slobodkin A."/>
            <person name="Moalic Y."/>
            <person name="Frolova A."/>
            <person name="Shao Z."/>
            <person name="Alain K."/>
        </authorList>
    </citation>
    <scope>NUCLEOTIDE SEQUENCE [LARGE SCALE GENOMIC DNA]</scope>
    <source>
        <strain evidence="4 5">SU872</strain>
    </source>
</reference>